<dbReference type="SUPFAM" id="SSF50129">
    <property type="entry name" value="GroES-like"/>
    <property type="match status" value="1"/>
</dbReference>
<protein>
    <recommendedName>
        <fullName evidence="10">Glutathione-dependent formaldehyde dehydrogenase</fullName>
    </recommendedName>
</protein>
<dbReference type="PROSITE" id="PS00059">
    <property type="entry name" value="ADH_ZINC"/>
    <property type="match status" value="1"/>
</dbReference>
<dbReference type="EMBL" id="MJAT01000033">
    <property type="protein sequence ID" value="OEH85097.1"/>
    <property type="molecule type" value="Genomic_DNA"/>
</dbReference>
<dbReference type="STRING" id="1390249.BHU72_05665"/>
<dbReference type="Gene3D" id="3.90.180.10">
    <property type="entry name" value="Medium-chain alcohol dehydrogenases, catalytic domain"/>
    <property type="match status" value="1"/>
</dbReference>
<evidence type="ECO:0000313" key="9">
    <source>
        <dbReference type="Proteomes" id="UP000095255"/>
    </source>
</evidence>
<dbReference type="Proteomes" id="UP000095255">
    <property type="component" value="Unassembled WGS sequence"/>
</dbReference>
<keyword evidence="4" id="KW-0560">Oxidoreductase</keyword>
<evidence type="ECO:0008006" key="10">
    <source>
        <dbReference type="Google" id="ProtNLM"/>
    </source>
</evidence>
<accession>A0A1E5L4N1</accession>
<name>A0A1E5L4N1_9FIRM</name>
<evidence type="ECO:0000313" key="8">
    <source>
        <dbReference type="EMBL" id="OEH85097.1"/>
    </source>
</evidence>
<comment type="caution">
    <text evidence="8">The sequence shown here is derived from an EMBL/GenBank/DDBJ whole genome shotgun (WGS) entry which is preliminary data.</text>
</comment>
<dbReference type="PANTHER" id="PTHR42813:SF2">
    <property type="entry name" value="DEHYDROGENASE, ZINC-CONTAINING, PUTATIVE (AFU_ORTHOLOGUE AFUA_2G02810)-RELATED"/>
    <property type="match status" value="1"/>
</dbReference>
<evidence type="ECO:0000256" key="3">
    <source>
        <dbReference type="ARBA" id="ARBA00022833"/>
    </source>
</evidence>
<dbReference type="CDD" id="cd08283">
    <property type="entry name" value="FDH_like_1"/>
    <property type="match status" value="1"/>
</dbReference>
<evidence type="ECO:0000259" key="6">
    <source>
        <dbReference type="Pfam" id="PF00107"/>
    </source>
</evidence>
<keyword evidence="3 5" id="KW-0862">Zinc</keyword>
<dbReference type="GO" id="GO:0008270">
    <property type="term" value="F:zinc ion binding"/>
    <property type="evidence" value="ECO:0007669"/>
    <property type="project" value="InterPro"/>
</dbReference>
<dbReference type="AlphaFoldDB" id="A0A1E5L4N1"/>
<sequence length="399" mass="43337">MKAVVYEKPYEITLAEVPDPELTDPREIIVKVTSTCICGSDLHIVHGLTAHVPKGTIIGHEFMGIVEEVGKDVKKWKRGDRVLVPFPISCGECDMCKAGLWPHCIRSNDKGEMGAAYGHGESYGGFAGGQAEYVRVPYADVSPIRVPDELTDEQAILLTDVVPTAYWIVDVCGVKPGDTVAVFGCGPVGLMVQRCAIFKGAKRVIAVDQLPYRLEYAKKINPGVEGINFLENDPGEMIQEMTKGRGADVVIDAVGLEAEPTNPLISATILMKRMGVPPLPGLRPEDQPAVASVSAINWEVEAIRHGGTLGLAGVYGAKMNSFPIGDIFAKGITIKGGQALVQSYLDELMQYVIEGKLRADDIITHVMTLDDAMDGYRIFGRREDDCVKVILKPHQTKVH</sequence>
<dbReference type="SUPFAM" id="SSF51735">
    <property type="entry name" value="NAD(P)-binding Rossmann-fold domains"/>
    <property type="match status" value="1"/>
</dbReference>
<comment type="similarity">
    <text evidence="5">Belongs to the zinc-containing alcohol dehydrogenase family.</text>
</comment>
<reference evidence="8 9" key="1">
    <citation type="submission" date="2016-09" db="EMBL/GenBank/DDBJ databases">
        <title>Desulfuribacillus arsenicus sp. nov., an obligately anaerobic, dissimilatory arsenic- and antimonate-reducing bacterium isolated from anoxic sediments.</title>
        <authorList>
            <person name="Abin C.A."/>
            <person name="Hollibaugh J.T."/>
        </authorList>
    </citation>
    <scope>NUCLEOTIDE SEQUENCE [LARGE SCALE GENOMIC DNA]</scope>
    <source>
        <strain evidence="8 9">MLFW-2</strain>
    </source>
</reference>
<dbReference type="InterPro" id="IPR036291">
    <property type="entry name" value="NAD(P)-bd_dom_sf"/>
</dbReference>
<feature type="domain" description="Alcohol dehydrogenase-like C-terminal" evidence="6">
    <location>
        <begin position="187"/>
        <end position="257"/>
    </location>
</feature>
<keyword evidence="9" id="KW-1185">Reference proteome</keyword>
<evidence type="ECO:0000256" key="2">
    <source>
        <dbReference type="ARBA" id="ARBA00022723"/>
    </source>
</evidence>
<dbReference type="GO" id="GO:0016491">
    <property type="term" value="F:oxidoreductase activity"/>
    <property type="evidence" value="ECO:0007669"/>
    <property type="project" value="UniProtKB-KW"/>
</dbReference>
<dbReference type="PANTHER" id="PTHR42813">
    <property type="entry name" value="ZINC-TYPE ALCOHOL DEHYDROGENASE-LIKE"/>
    <property type="match status" value="1"/>
</dbReference>
<dbReference type="Pfam" id="PF00107">
    <property type="entry name" value="ADH_zinc_N"/>
    <property type="match status" value="1"/>
</dbReference>
<evidence type="ECO:0000256" key="5">
    <source>
        <dbReference type="RuleBase" id="RU361277"/>
    </source>
</evidence>
<gene>
    <name evidence="8" type="ORF">BHU72_05665</name>
</gene>
<evidence type="ECO:0000256" key="1">
    <source>
        <dbReference type="ARBA" id="ARBA00001947"/>
    </source>
</evidence>
<dbReference type="InterPro" id="IPR013154">
    <property type="entry name" value="ADH-like_N"/>
</dbReference>
<evidence type="ECO:0000259" key="7">
    <source>
        <dbReference type="Pfam" id="PF08240"/>
    </source>
</evidence>
<dbReference type="InterPro" id="IPR013149">
    <property type="entry name" value="ADH-like_C"/>
</dbReference>
<feature type="domain" description="Alcohol dehydrogenase-like N-terminal" evidence="7">
    <location>
        <begin position="25"/>
        <end position="144"/>
    </location>
</feature>
<dbReference type="InterPro" id="IPR002328">
    <property type="entry name" value="ADH_Zn_CS"/>
</dbReference>
<dbReference type="InterPro" id="IPR011032">
    <property type="entry name" value="GroES-like_sf"/>
</dbReference>
<dbReference type="Gene3D" id="3.40.50.720">
    <property type="entry name" value="NAD(P)-binding Rossmann-like Domain"/>
    <property type="match status" value="1"/>
</dbReference>
<dbReference type="OrthoDB" id="9777057at2"/>
<comment type="cofactor">
    <cofactor evidence="1 5">
        <name>Zn(2+)</name>
        <dbReference type="ChEBI" id="CHEBI:29105"/>
    </cofactor>
</comment>
<dbReference type="Pfam" id="PF08240">
    <property type="entry name" value="ADH_N"/>
    <property type="match status" value="1"/>
</dbReference>
<proteinExistence type="inferred from homology"/>
<keyword evidence="2 5" id="KW-0479">Metal-binding</keyword>
<organism evidence="8 9">
    <name type="scientific">Desulfuribacillus stibiiarsenatis</name>
    <dbReference type="NCBI Taxonomy" id="1390249"/>
    <lineage>
        <taxon>Bacteria</taxon>
        <taxon>Bacillati</taxon>
        <taxon>Bacillota</taxon>
        <taxon>Desulfuribacillia</taxon>
        <taxon>Desulfuribacillales</taxon>
        <taxon>Desulfuribacillaceae</taxon>
        <taxon>Desulfuribacillus</taxon>
    </lineage>
</organism>
<evidence type="ECO:0000256" key="4">
    <source>
        <dbReference type="ARBA" id="ARBA00023002"/>
    </source>
</evidence>
<dbReference type="RefSeq" id="WP_069702424.1">
    <property type="nucleotide sequence ID" value="NZ_MJAT01000033.1"/>
</dbReference>